<dbReference type="InterPro" id="IPR050109">
    <property type="entry name" value="HTH-type_TetR-like_transc_reg"/>
</dbReference>
<dbReference type="Pfam" id="PF00440">
    <property type="entry name" value="TetR_N"/>
    <property type="match status" value="1"/>
</dbReference>
<dbReference type="SUPFAM" id="SSF48498">
    <property type="entry name" value="Tetracyclin repressor-like, C-terminal domain"/>
    <property type="match status" value="1"/>
</dbReference>
<keyword evidence="3" id="KW-0804">Transcription</keyword>
<dbReference type="PROSITE" id="PS50977">
    <property type="entry name" value="HTH_TETR_2"/>
    <property type="match status" value="1"/>
</dbReference>
<dbReference type="InterPro" id="IPR001647">
    <property type="entry name" value="HTH_TetR"/>
</dbReference>
<accession>A0ABU4VRM0</accession>
<keyword evidence="1" id="KW-0805">Transcription regulation</keyword>
<dbReference type="InterPro" id="IPR009057">
    <property type="entry name" value="Homeodomain-like_sf"/>
</dbReference>
<evidence type="ECO:0000256" key="3">
    <source>
        <dbReference type="ARBA" id="ARBA00023163"/>
    </source>
</evidence>
<evidence type="ECO:0000259" key="5">
    <source>
        <dbReference type="PROSITE" id="PS50977"/>
    </source>
</evidence>
<keyword evidence="7" id="KW-1185">Reference proteome</keyword>
<gene>
    <name evidence="6" type="ORF">SK069_18530</name>
</gene>
<feature type="DNA-binding region" description="H-T-H motif" evidence="4">
    <location>
        <begin position="32"/>
        <end position="51"/>
    </location>
</feature>
<sequence>MSAVVADELPARERILRATLGLIGEQGTGAVSNRQVASAAGVSLGTLTYHFSDRDELLRDSLRLFVGEEVARLGEVHERLRAMRVGGLTVAPDPELLRGLIRGALDGAAGDDATVAQFELYLHATRDGDLREAVAECRAAYEALAREGLALLGVPEAEQLAPLIVATVEGTALRRLLTGEDPSELLLYALLGLVARAHGGARLGD</sequence>
<protein>
    <submittedName>
        <fullName evidence="6">TetR family transcriptional regulator</fullName>
    </submittedName>
</protein>
<dbReference type="Pfam" id="PF17940">
    <property type="entry name" value="TetR_C_31"/>
    <property type="match status" value="1"/>
</dbReference>
<dbReference type="Gene3D" id="1.10.357.10">
    <property type="entry name" value="Tetracycline Repressor, domain 2"/>
    <property type="match status" value="1"/>
</dbReference>
<dbReference type="RefSeq" id="WP_319955750.1">
    <property type="nucleotide sequence ID" value="NZ_JAXAVX010000016.1"/>
</dbReference>
<dbReference type="PANTHER" id="PTHR30055:SF234">
    <property type="entry name" value="HTH-TYPE TRANSCRIPTIONAL REGULATOR BETI"/>
    <property type="match status" value="1"/>
</dbReference>
<dbReference type="EMBL" id="JAXAVX010000016">
    <property type="protein sequence ID" value="MDX8153601.1"/>
    <property type="molecule type" value="Genomic_DNA"/>
</dbReference>
<dbReference type="InterPro" id="IPR036271">
    <property type="entry name" value="Tet_transcr_reg_TetR-rel_C_sf"/>
</dbReference>
<dbReference type="Proteomes" id="UP001277761">
    <property type="component" value="Unassembled WGS sequence"/>
</dbReference>
<reference evidence="6 7" key="1">
    <citation type="submission" date="2023-11" db="EMBL/GenBank/DDBJ databases">
        <authorList>
            <person name="Xu M."/>
            <person name="Jiang T."/>
        </authorList>
    </citation>
    <scope>NUCLEOTIDE SEQUENCE [LARGE SCALE GENOMIC DNA]</scope>
    <source>
        <strain evidence="6 7">SD</strain>
    </source>
</reference>
<organism evidence="6 7">
    <name type="scientific">Patulibacter brassicae</name>
    <dbReference type="NCBI Taxonomy" id="1705717"/>
    <lineage>
        <taxon>Bacteria</taxon>
        <taxon>Bacillati</taxon>
        <taxon>Actinomycetota</taxon>
        <taxon>Thermoleophilia</taxon>
        <taxon>Solirubrobacterales</taxon>
        <taxon>Patulibacteraceae</taxon>
        <taxon>Patulibacter</taxon>
    </lineage>
</organism>
<proteinExistence type="predicted"/>
<dbReference type="PRINTS" id="PR00455">
    <property type="entry name" value="HTHTETR"/>
</dbReference>
<evidence type="ECO:0000313" key="7">
    <source>
        <dbReference type="Proteomes" id="UP001277761"/>
    </source>
</evidence>
<comment type="caution">
    <text evidence="6">The sequence shown here is derived from an EMBL/GenBank/DDBJ whole genome shotgun (WGS) entry which is preliminary data.</text>
</comment>
<evidence type="ECO:0000256" key="1">
    <source>
        <dbReference type="ARBA" id="ARBA00023015"/>
    </source>
</evidence>
<feature type="domain" description="HTH tetR-type" evidence="5">
    <location>
        <begin position="9"/>
        <end position="69"/>
    </location>
</feature>
<dbReference type="InterPro" id="IPR041583">
    <property type="entry name" value="TetR_C_31"/>
</dbReference>
<evidence type="ECO:0000313" key="6">
    <source>
        <dbReference type="EMBL" id="MDX8153601.1"/>
    </source>
</evidence>
<dbReference type="PANTHER" id="PTHR30055">
    <property type="entry name" value="HTH-TYPE TRANSCRIPTIONAL REGULATOR RUTR"/>
    <property type="match status" value="1"/>
</dbReference>
<dbReference type="SUPFAM" id="SSF46689">
    <property type="entry name" value="Homeodomain-like"/>
    <property type="match status" value="1"/>
</dbReference>
<name>A0ABU4VRM0_9ACTN</name>
<keyword evidence="2 4" id="KW-0238">DNA-binding</keyword>
<evidence type="ECO:0000256" key="4">
    <source>
        <dbReference type="PROSITE-ProRule" id="PRU00335"/>
    </source>
</evidence>
<evidence type="ECO:0000256" key="2">
    <source>
        <dbReference type="ARBA" id="ARBA00023125"/>
    </source>
</evidence>